<evidence type="ECO:0000313" key="4">
    <source>
        <dbReference type="Proteomes" id="UP001221413"/>
    </source>
</evidence>
<sequence length="289" mass="31896">MSAALLISKYRITDNHLLRHLRSTHHLIPTMKLLSVLLFAVTALAAATSKPHDPLANAKKVPWERLEIDKAVLLILDLQVGLFQLARDFDHTLYYRNMMAHAALGKIFDIPVVMTTSAQQGPNGPLPKEILEMYPDAPLIQRNGQVSAWDNEEFRNAIKATGRTQVIVGGIVTDVCTTFLALALRQEGYSVWANVEASGTTTPLIRDISNDQMRNAGVNIVSLFYIVCDLMKNWNNNPGALTILPWLDQYYPAYGMLARGHAAAVKNGTIIPGQIELISGADGKLELEN</sequence>
<dbReference type="Gene3D" id="3.40.50.850">
    <property type="entry name" value="Isochorismatase-like"/>
    <property type="match status" value="1"/>
</dbReference>
<comment type="similarity">
    <text evidence="1">Belongs to the isochorismatase family.</text>
</comment>
<evidence type="ECO:0000259" key="2">
    <source>
        <dbReference type="Pfam" id="PF00857"/>
    </source>
</evidence>
<keyword evidence="4" id="KW-1185">Reference proteome</keyword>
<feature type="domain" description="Isochorismatase-like" evidence="2">
    <location>
        <begin position="72"/>
        <end position="222"/>
    </location>
</feature>
<dbReference type="EMBL" id="JAQGDS010000006">
    <property type="protein sequence ID" value="KAJ6259483.1"/>
    <property type="molecule type" value="Genomic_DNA"/>
</dbReference>
<comment type="caution">
    <text evidence="3">The sequence shown here is derived from an EMBL/GenBank/DDBJ whole genome shotgun (WGS) entry which is preliminary data.</text>
</comment>
<reference evidence="3" key="1">
    <citation type="submission" date="2023-01" db="EMBL/GenBank/DDBJ databases">
        <title>The chitinases involved in constricting ring structure development in the nematode-trapping fungus Drechslerella dactyloides.</title>
        <authorList>
            <person name="Wang R."/>
            <person name="Zhang L."/>
            <person name="Tang P."/>
            <person name="Li S."/>
            <person name="Liang L."/>
        </authorList>
    </citation>
    <scope>NUCLEOTIDE SEQUENCE</scope>
    <source>
        <strain evidence="3">YMF1.00031</strain>
    </source>
</reference>
<dbReference type="Proteomes" id="UP001221413">
    <property type="component" value="Unassembled WGS sequence"/>
</dbReference>
<organism evidence="3 4">
    <name type="scientific">Drechslerella dactyloides</name>
    <name type="common">Nematode-trapping fungus</name>
    <name type="synonym">Arthrobotrys dactyloides</name>
    <dbReference type="NCBI Taxonomy" id="74499"/>
    <lineage>
        <taxon>Eukaryota</taxon>
        <taxon>Fungi</taxon>
        <taxon>Dikarya</taxon>
        <taxon>Ascomycota</taxon>
        <taxon>Pezizomycotina</taxon>
        <taxon>Orbiliomycetes</taxon>
        <taxon>Orbiliales</taxon>
        <taxon>Orbiliaceae</taxon>
        <taxon>Drechslerella</taxon>
    </lineage>
</organism>
<name>A0AAD6IVP1_DREDA</name>
<evidence type="ECO:0000256" key="1">
    <source>
        <dbReference type="ARBA" id="ARBA00006336"/>
    </source>
</evidence>
<dbReference type="SUPFAM" id="SSF52499">
    <property type="entry name" value="Isochorismatase-like hydrolases"/>
    <property type="match status" value="1"/>
</dbReference>
<dbReference type="Pfam" id="PF00857">
    <property type="entry name" value="Isochorismatase"/>
    <property type="match status" value="1"/>
</dbReference>
<proteinExistence type="inferred from homology"/>
<accession>A0AAD6IVP1</accession>
<dbReference type="PANTHER" id="PTHR43559">
    <property type="entry name" value="HYDROLASE YCAC-RELATED"/>
    <property type="match status" value="1"/>
</dbReference>
<evidence type="ECO:0000313" key="3">
    <source>
        <dbReference type="EMBL" id="KAJ6259483.1"/>
    </source>
</evidence>
<dbReference type="InterPro" id="IPR053152">
    <property type="entry name" value="Hydrolase_YcaC-like"/>
</dbReference>
<dbReference type="InterPro" id="IPR036380">
    <property type="entry name" value="Isochorismatase-like_sf"/>
</dbReference>
<dbReference type="PANTHER" id="PTHR43559:SF3">
    <property type="entry name" value="HYDROLASE YCAC-RELATED"/>
    <property type="match status" value="1"/>
</dbReference>
<gene>
    <name evidence="3" type="ORF">Dda_5120</name>
</gene>
<protein>
    <recommendedName>
        <fullName evidence="2">Isochorismatase-like domain-containing protein</fullName>
    </recommendedName>
</protein>
<dbReference type="InterPro" id="IPR000868">
    <property type="entry name" value="Isochorismatase-like_dom"/>
</dbReference>
<dbReference type="AlphaFoldDB" id="A0AAD6IVP1"/>